<dbReference type="PRINTS" id="PR00038">
    <property type="entry name" value="HTHLUXR"/>
</dbReference>
<dbReference type="STRING" id="545619.SAMN04489860_0980"/>
<dbReference type="Gene3D" id="1.10.10.10">
    <property type="entry name" value="Winged helix-like DNA-binding domain superfamily/Winged helix DNA-binding domain"/>
    <property type="match status" value="1"/>
</dbReference>
<organism evidence="6 7">
    <name type="scientific">Paraoerskovia marina</name>
    <dbReference type="NCBI Taxonomy" id="545619"/>
    <lineage>
        <taxon>Bacteria</taxon>
        <taxon>Bacillati</taxon>
        <taxon>Actinomycetota</taxon>
        <taxon>Actinomycetes</taxon>
        <taxon>Micrococcales</taxon>
        <taxon>Cellulomonadaceae</taxon>
        <taxon>Paraoerskovia</taxon>
    </lineage>
</organism>
<keyword evidence="3" id="KW-0804">Transcription</keyword>
<dbReference type="SMART" id="SM00421">
    <property type="entry name" value="HTH_LUXR"/>
    <property type="match status" value="1"/>
</dbReference>
<dbReference type="AlphaFoldDB" id="A0A1H1Q3R6"/>
<evidence type="ECO:0000256" key="4">
    <source>
        <dbReference type="SAM" id="MobiDB-lite"/>
    </source>
</evidence>
<sequence length="84" mass="9549">MTMTIDETRQATELPRPERVGSLSRRETAVLCELVQGFTLEQIARRLFVSRNTVKTQVASLYRKLGVTTRAEAIERGGELLRRS</sequence>
<gene>
    <name evidence="6" type="ORF">SAMN04489860_0980</name>
</gene>
<dbReference type="GO" id="GO:0006355">
    <property type="term" value="P:regulation of DNA-templated transcription"/>
    <property type="evidence" value="ECO:0007669"/>
    <property type="project" value="InterPro"/>
</dbReference>
<name>A0A1H1Q3R6_9CELL</name>
<proteinExistence type="predicted"/>
<dbReference type="Pfam" id="PF00196">
    <property type="entry name" value="GerE"/>
    <property type="match status" value="1"/>
</dbReference>
<evidence type="ECO:0000313" key="7">
    <source>
        <dbReference type="Proteomes" id="UP000185663"/>
    </source>
</evidence>
<dbReference type="InterPro" id="IPR036388">
    <property type="entry name" value="WH-like_DNA-bd_sf"/>
</dbReference>
<dbReference type="InterPro" id="IPR000792">
    <property type="entry name" value="Tscrpt_reg_LuxR_C"/>
</dbReference>
<evidence type="ECO:0000313" key="6">
    <source>
        <dbReference type="EMBL" id="SDS18046.1"/>
    </source>
</evidence>
<evidence type="ECO:0000256" key="2">
    <source>
        <dbReference type="ARBA" id="ARBA00023125"/>
    </source>
</evidence>
<dbReference type="GO" id="GO:0003677">
    <property type="term" value="F:DNA binding"/>
    <property type="evidence" value="ECO:0007669"/>
    <property type="project" value="UniProtKB-KW"/>
</dbReference>
<keyword evidence="7" id="KW-1185">Reference proteome</keyword>
<feature type="region of interest" description="Disordered" evidence="4">
    <location>
        <begin position="1"/>
        <end position="23"/>
    </location>
</feature>
<dbReference type="PANTHER" id="PTHR44688">
    <property type="entry name" value="DNA-BINDING TRANSCRIPTIONAL ACTIVATOR DEVR_DOSR"/>
    <property type="match status" value="1"/>
</dbReference>
<keyword evidence="1" id="KW-0805">Transcription regulation</keyword>
<keyword evidence="2" id="KW-0238">DNA-binding</keyword>
<dbReference type="Proteomes" id="UP000185663">
    <property type="component" value="Chromosome I"/>
</dbReference>
<dbReference type="SUPFAM" id="SSF46894">
    <property type="entry name" value="C-terminal effector domain of the bipartite response regulators"/>
    <property type="match status" value="1"/>
</dbReference>
<dbReference type="InterPro" id="IPR016032">
    <property type="entry name" value="Sig_transdc_resp-reg_C-effctor"/>
</dbReference>
<evidence type="ECO:0000259" key="5">
    <source>
        <dbReference type="PROSITE" id="PS50043"/>
    </source>
</evidence>
<accession>A0A1H1Q3R6</accession>
<protein>
    <submittedName>
        <fullName evidence="6">Regulatory protein, luxR family</fullName>
    </submittedName>
</protein>
<feature type="domain" description="HTH luxR-type" evidence="5">
    <location>
        <begin position="16"/>
        <end position="81"/>
    </location>
</feature>
<dbReference type="PANTHER" id="PTHR44688:SF16">
    <property type="entry name" value="DNA-BINDING TRANSCRIPTIONAL ACTIVATOR DEVR_DOSR"/>
    <property type="match status" value="1"/>
</dbReference>
<dbReference type="CDD" id="cd06170">
    <property type="entry name" value="LuxR_C_like"/>
    <property type="match status" value="1"/>
</dbReference>
<dbReference type="eggNOG" id="COG2197">
    <property type="taxonomic scope" value="Bacteria"/>
</dbReference>
<evidence type="ECO:0000256" key="3">
    <source>
        <dbReference type="ARBA" id="ARBA00023163"/>
    </source>
</evidence>
<dbReference type="RefSeq" id="WP_331713072.1">
    <property type="nucleotide sequence ID" value="NZ_LT629776.1"/>
</dbReference>
<dbReference type="PROSITE" id="PS50043">
    <property type="entry name" value="HTH_LUXR_2"/>
    <property type="match status" value="1"/>
</dbReference>
<evidence type="ECO:0000256" key="1">
    <source>
        <dbReference type="ARBA" id="ARBA00023015"/>
    </source>
</evidence>
<reference evidence="6 7" key="1">
    <citation type="submission" date="2016-10" db="EMBL/GenBank/DDBJ databases">
        <authorList>
            <person name="de Groot N.N."/>
        </authorList>
    </citation>
    <scope>NUCLEOTIDE SEQUENCE [LARGE SCALE GENOMIC DNA]</scope>
    <source>
        <strain evidence="6 7">DSM 22126</strain>
    </source>
</reference>
<dbReference type="EMBL" id="LT629776">
    <property type="protein sequence ID" value="SDS18046.1"/>
    <property type="molecule type" value="Genomic_DNA"/>
</dbReference>